<proteinExistence type="predicted"/>
<keyword evidence="3" id="KW-0862">Zinc</keyword>
<evidence type="ECO:0000256" key="1">
    <source>
        <dbReference type="ARBA" id="ARBA00022723"/>
    </source>
</evidence>
<feature type="domain" description="FYVE-type" evidence="5">
    <location>
        <begin position="80"/>
        <end position="137"/>
    </location>
</feature>
<dbReference type="PROSITE" id="PS50916">
    <property type="entry name" value="RABBD"/>
    <property type="match status" value="1"/>
</dbReference>
<feature type="domain" description="RabBD" evidence="6">
    <location>
        <begin position="32"/>
        <end position="149"/>
    </location>
</feature>
<evidence type="ECO:0000256" key="2">
    <source>
        <dbReference type="ARBA" id="ARBA00022771"/>
    </source>
</evidence>
<dbReference type="EnsemblMetazoa" id="HelroT85187">
    <property type="protein sequence ID" value="HelroP85187"/>
    <property type="gene ID" value="HelroG85187"/>
</dbReference>
<dbReference type="InterPro" id="IPR017455">
    <property type="entry name" value="Znf_FYVE-rel"/>
</dbReference>
<reference evidence="9" key="1">
    <citation type="submission" date="2012-12" db="EMBL/GenBank/DDBJ databases">
        <authorList>
            <person name="Hellsten U."/>
            <person name="Grimwood J."/>
            <person name="Chapman J.A."/>
            <person name="Shapiro H."/>
            <person name="Aerts A."/>
            <person name="Otillar R.P."/>
            <person name="Terry A.Y."/>
            <person name="Boore J.L."/>
            <person name="Simakov O."/>
            <person name="Marletaz F."/>
            <person name="Cho S.-J."/>
            <person name="Edsinger-Gonzales E."/>
            <person name="Havlak P."/>
            <person name="Kuo D.-H."/>
            <person name="Larsson T."/>
            <person name="Lv J."/>
            <person name="Arendt D."/>
            <person name="Savage R."/>
            <person name="Osoegawa K."/>
            <person name="de Jong P."/>
            <person name="Lindberg D.R."/>
            <person name="Seaver E.C."/>
            <person name="Weisblat D.A."/>
            <person name="Putnam N.H."/>
            <person name="Grigoriev I.V."/>
            <person name="Rokhsar D.S."/>
        </authorList>
    </citation>
    <scope>NUCLEOTIDE SEQUENCE</scope>
</reference>
<evidence type="ECO:0000259" key="6">
    <source>
        <dbReference type="PROSITE" id="PS50916"/>
    </source>
</evidence>
<sequence>METWVCPNDRQLALRAKLGSGWSIHTNRKTPCSKQESLTSEEMDRITKVIKQAEKVEQFEMYRIGYLVDKLETMKMNALGDGRNQCVLCADQFKILSKSPSVCSDCNKNVCSKCSVETVNSKSKVIDLCKICSEKRELWRKSGAWFYKGLPNYIKPL</sequence>
<evidence type="ECO:0000313" key="8">
    <source>
        <dbReference type="EnsemblMetazoa" id="HelroP85187"/>
    </source>
</evidence>
<dbReference type="KEGG" id="hro:HELRODRAFT_85187"/>
<dbReference type="PROSITE" id="PS50178">
    <property type="entry name" value="ZF_FYVE"/>
    <property type="match status" value="1"/>
</dbReference>
<accession>T1G5T9</accession>
<dbReference type="OrthoDB" id="270970at2759"/>
<gene>
    <name evidence="8" type="primary">20216436</name>
    <name evidence="7" type="synonym">Rph</name>
    <name evidence="7" type="ORF">HELRODRAFT_85187</name>
</gene>
<dbReference type="AlphaFoldDB" id="T1G5T9"/>
<reference evidence="7 9" key="2">
    <citation type="journal article" date="2013" name="Nature">
        <title>Insights into bilaterian evolution from three spiralian genomes.</title>
        <authorList>
            <person name="Simakov O."/>
            <person name="Marletaz F."/>
            <person name="Cho S.J."/>
            <person name="Edsinger-Gonzales E."/>
            <person name="Havlak P."/>
            <person name="Hellsten U."/>
            <person name="Kuo D.H."/>
            <person name="Larsson T."/>
            <person name="Lv J."/>
            <person name="Arendt D."/>
            <person name="Savage R."/>
            <person name="Osoegawa K."/>
            <person name="de Jong P."/>
            <person name="Grimwood J."/>
            <person name="Chapman J.A."/>
            <person name="Shapiro H."/>
            <person name="Aerts A."/>
            <person name="Otillar R.P."/>
            <person name="Terry A.Y."/>
            <person name="Boore J.L."/>
            <person name="Grigoriev I.V."/>
            <person name="Lindberg D.R."/>
            <person name="Seaver E.C."/>
            <person name="Weisblat D.A."/>
            <person name="Putnam N.H."/>
            <person name="Rokhsar D.S."/>
        </authorList>
    </citation>
    <scope>NUCLEOTIDE SEQUENCE</scope>
</reference>
<dbReference type="SMR" id="T1G5T9"/>
<dbReference type="RefSeq" id="XP_009024093.1">
    <property type="nucleotide sequence ID" value="XM_009025845.1"/>
</dbReference>
<dbReference type="InterPro" id="IPR041282">
    <property type="entry name" value="FYVE_2"/>
</dbReference>
<dbReference type="PANTHER" id="PTHR45729:SF6">
    <property type="entry name" value="RABPHILIN, ISOFORM A"/>
    <property type="match status" value="1"/>
</dbReference>
<evidence type="ECO:0000313" key="7">
    <source>
        <dbReference type="EMBL" id="ESN97778.1"/>
    </source>
</evidence>
<reference evidence="8" key="3">
    <citation type="submission" date="2015-06" db="UniProtKB">
        <authorList>
            <consortium name="EnsemblMetazoa"/>
        </authorList>
    </citation>
    <scope>IDENTIFICATION</scope>
</reference>
<dbReference type="GO" id="GO:0006886">
    <property type="term" value="P:intracellular protein transport"/>
    <property type="evidence" value="ECO:0007669"/>
    <property type="project" value="InterPro"/>
</dbReference>
<dbReference type="eggNOG" id="KOG1013">
    <property type="taxonomic scope" value="Eukaryota"/>
</dbReference>
<dbReference type="InterPro" id="IPR010911">
    <property type="entry name" value="Rab_BD"/>
</dbReference>
<dbReference type="CTD" id="32002"/>
<dbReference type="GeneID" id="20216436"/>
<keyword evidence="1" id="KW-0479">Metal-binding</keyword>
<evidence type="ECO:0000313" key="9">
    <source>
        <dbReference type="Proteomes" id="UP000015101"/>
    </source>
</evidence>
<dbReference type="EMBL" id="AMQM01006206">
    <property type="status" value="NOT_ANNOTATED_CDS"/>
    <property type="molecule type" value="Genomic_DNA"/>
</dbReference>
<dbReference type="Pfam" id="PF02318">
    <property type="entry name" value="FYVE_2"/>
    <property type="match status" value="1"/>
</dbReference>
<dbReference type="GO" id="GO:0031267">
    <property type="term" value="F:small GTPase binding"/>
    <property type="evidence" value="ECO:0007669"/>
    <property type="project" value="InterPro"/>
</dbReference>
<dbReference type="HOGENOM" id="CLU_117933_0_0_1"/>
<dbReference type="Proteomes" id="UP000015101">
    <property type="component" value="Unassembled WGS sequence"/>
</dbReference>
<evidence type="ECO:0000259" key="5">
    <source>
        <dbReference type="PROSITE" id="PS50178"/>
    </source>
</evidence>
<organism evidence="8 9">
    <name type="scientific">Helobdella robusta</name>
    <name type="common">Californian leech</name>
    <dbReference type="NCBI Taxonomy" id="6412"/>
    <lineage>
        <taxon>Eukaryota</taxon>
        <taxon>Metazoa</taxon>
        <taxon>Spiralia</taxon>
        <taxon>Lophotrochozoa</taxon>
        <taxon>Annelida</taxon>
        <taxon>Clitellata</taxon>
        <taxon>Hirudinea</taxon>
        <taxon>Rhynchobdellida</taxon>
        <taxon>Glossiphoniidae</taxon>
        <taxon>Helobdella</taxon>
    </lineage>
</organism>
<keyword evidence="9" id="KW-1185">Reference proteome</keyword>
<keyword evidence="2 4" id="KW-0863">Zinc-finger</keyword>
<dbReference type="InterPro" id="IPR011011">
    <property type="entry name" value="Znf_FYVE_PHD"/>
</dbReference>
<dbReference type="STRING" id="6412.T1G5T9"/>
<evidence type="ECO:0000256" key="4">
    <source>
        <dbReference type="PROSITE-ProRule" id="PRU00091"/>
    </source>
</evidence>
<protein>
    <submittedName>
        <fullName evidence="7">Rabphilin</fullName>
    </submittedName>
</protein>
<dbReference type="InterPro" id="IPR013083">
    <property type="entry name" value="Znf_RING/FYVE/PHD"/>
</dbReference>
<dbReference type="Gene3D" id="3.30.40.10">
    <property type="entry name" value="Zinc/RING finger domain, C3HC4 (zinc finger)"/>
    <property type="match status" value="1"/>
</dbReference>
<dbReference type="SUPFAM" id="SSF57903">
    <property type="entry name" value="FYVE/PHD zinc finger"/>
    <property type="match status" value="1"/>
</dbReference>
<name>T1G5T9_HELRO</name>
<dbReference type="InterPro" id="IPR043566">
    <property type="entry name" value="Rabphilin/DOC2/Noc2"/>
</dbReference>
<dbReference type="InParanoid" id="T1G5T9"/>
<dbReference type="OMA" id="TCPNDRE"/>
<dbReference type="GO" id="GO:0008270">
    <property type="term" value="F:zinc ion binding"/>
    <property type="evidence" value="ECO:0007669"/>
    <property type="project" value="UniProtKB-KW"/>
</dbReference>
<evidence type="ECO:0000256" key="3">
    <source>
        <dbReference type="ARBA" id="ARBA00022833"/>
    </source>
</evidence>
<dbReference type="EMBL" id="KB097304">
    <property type="protein sequence ID" value="ESN97778.1"/>
    <property type="molecule type" value="Genomic_DNA"/>
</dbReference>
<dbReference type="PANTHER" id="PTHR45729">
    <property type="entry name" value="RABPHILIN, ISOFORM A"/>
    <property type="match status" value="1"/>
</dbReference>